<protein>
    <submittedName>
        <fullName evidence="1">Uncharacterized protein</fullName>
    </submittedName>
</protein>
<dbReference type="RefSeq" id="WP_004456648.1">
    <property type="nucleotide sequence ID" value="NZ_CATNXJ010000012.1"/>
</dbReference>
<sequence length="140" mass="16303">MLLKNNELVLYVSEEKDCVYTSNDFKDYLNEKRSSLSLDEINNLKQMFFKMNFSNLKIGKEYNLENLDLSVLKDCEGKDVIVINRFGAFDIMGIDEILQKNKLEYSLTESNNLELSFEVIKFIAETPKKSIVILKNIELN</sequence>
<evidence type="ECO:0000313" key="1">
    <source>
        <dbReference type="EMBL" id="HAT4308344.1"/>
    </source>
</evidence>
<gene>
    <name evidence="1" type="ORF">I9080_002155</name>
</gene>
<proteinExistence type="predicted"/>
<name>A0A8H9UX76_CLOPF</name>
<dbReference type="EMBL" id="DACTCB010000011">
    <property type="protein sequence ID" value="HAT4308344.1"/>
    <property type="molecule type" value="Genomic_DNA"/>
</dbReference>
<accession>A0A8H9UX76</accession>
<dbReference type="Proteomes" id="UP000859547">
    <property type="component" value="Unassembled WGS sequence"/>
</dbReference>
<dbReference type="AlphaFoldDB" id="A0A8H9UX76"/>
<comment type="caution">
    <text evidence="1">The sequence shown here is derived from an EMBL/GenBank/DDBJ whole genome shotgun (WGS) entry which is preliminary data.</text>
</comment>
<organism evidence="1 2">
    <name type="scientific">Clostridium perfringens</name>
    <dbReference type="NCBI Taxonomy" id="1502"/>
    <lineage>
        <taxon>Bacteria</taxon>
        <taxon>Bacillati</taxon>
        <taxon>Bacillota</taxon>
        <taxon>Clostridia</taxon>
        <taxon>Eubacteriales</taxon>
        <taxon>Clostridiaceae</taxon>
        <taxon>Clostridium</taxon>
    </lineage>
</organism>
<reference evidence="1" key="1">
    <citation type="journal article" date="2018" name="Genome Biol.">
        <title>SKESA: strategic k-mer extension for scrupulous assemblies.</title>
        <authorList>
            <person name="Souvorov A."/>
            <person name="Agarwala R."/>
            <person name="Lipman D.J."/>
        </authorList>
    </citation>
    <scope>NUCLEOTIDE SEQUENCE</scope>
    <source>
        <strain evidence="1">C8</strain>
    </source>
</reference>
<evidence type="ECO:0000313" key="2">
    <source>
        <dbReference type="Proteomes" id="UP000859547"/>
    </source>
</evidence>
<reference evidence="1" key="2">
    <citation type="submission" date="2020-07" db="EMBL/GenBank/DDBJ databases">
        <authorList>
            <consortium name="NCBI Pathogen Detection Project"/>
        </authorList>
    </citation>
    <scope>NUCLEOTIDE SEQUENCE</scope>
    <source>
        <strain evidence="1">C8</strain>
    </source>
</reference>